<dbReference type="Proteomes" id="UP000492821">
    <property type="component" value="Unassembled WGS sequence"/>
</dbReference>
<sequence length="77" mass="8925">MQIAVELGLHLILDDFNRGQFSLQKYDSLIMFVITEATITIIFREAAGLEHNESCALMDWGRFLAVIRRKCTNFFKN</sequence>
<accession>A0A7E4W3V2</accession>
<name>A0A7E4W3V2_PANRE</name>
<keyword evidence="1" id="KW-1185">Reference proteome</keyword>
<evidence type="ECO:0000313" key="1">
    <source>
        <dbReference type="Proteomes" id="UP000492821"/>
    </source>
</evidence>
<dbReference type="AlphaFoldDB" id="A0A7E4W3V2"/>
<dbReference type="WBParaSite" id="Pan_g621.t1">
    <property type="protein sequence ID" value="Pan_g621.t1"/>
    <property type="gene ID" value="Pan_g621"/>
</dbReference>
<reference evidence="1" key="1">
    <citation type="journal article" date="2013" name="Genetics">
        <title>The draft genome and transcriptome of Panagrellus redivivus are shaped by the harsh demands of a free-living lifestyle.</title>
        <authorList>
            <person name="Srinivasan J."/>
            <person name="Dillman A.R."/>
            <person name="Macchietto M.G."/>
            <person name="Heikkinen L."/>
            <person name="Lakso M."/>
            <person name="Fracchia K.M."/>
            <person name="Antoshechkin I."/>
            <person name="Mortazavi A."/>
            <person name="Wong G."/>
            <person name="Sternberg P.W."/>
        </authorList>
    </citation>
    <scope>NUCLEOTIDE SEQUENCE [LARGE SCALE GENOMIC DNA]</scope>
    <source>
        <strain evidence="1">MT8872</strain>
    </source>
</reference>
<protein>
    <submittedName>
        <fullName evidence="2">Transcriptional regulator</fullName>
    </submittedName>
</protein>
<evidence type="ECO:0000313" key="2">
    <source>
        <dbReference type="WBParaSite" id="Pan_g621.t1"/>
    </source>
</evidence>
<reference evidence="2" key="2">
    <citation type="submission" date="2020-10" db="UniProtKB">
        <authorList>
            <consortium name="WormBaseParasite"/>
        </authorList>
    </citation>
    <scope>IDENTIFICATION</scope>
</reference>
<proteinExistence type="predicted"/>
<organism evidence="1 2">
    <name type="scientific">Panagrellus redivivus</name>
    <name type="common">Microworm</name>
    <dbReference type="NCBI Taxonomy" id="6233"/>
    <lineage>
        <taxon>Eukaryota</taxon>
        <taxon>Metazoa</taxon>
        <taxon>Ecdysozoa</taxon>
        <taxon>Nematoda</taxon>
        <taxon>Chromadorea</taxon>
        <taxon>Rhabditida</taxon>
        <taxon>Tylenchina</taxon>
        <taxon>Panagrolaimomorpha</taxon>
        <taxon>Panagrolaimoidea</taxon>
        <taxon>Panagrolaimidae</taxon>
        <taxon>Panagrellus</taxon>
    </lineage>
</organism>